<dbReference type="AlphaFoldDB" id="A0A8K0JKL6"/>
<accession>A0A8K0JKL6</accession>
<dbReference type="GO" id="GO:0005739">
    <property type="term" value="C:mitochondrion"/>
    <property type="evidence" value="ECO:0007669"/>
    <property type="project" value="TreeGrafter"/>
</dbReference>
<dbReference type="OrthoDB" id="10258445at2759"/>
<comment type="caution">
    <text evidence="3">The sequence shown here is derived from an EMBL/GenBank/DDBJ whole genome shotgun (WGS) entry which is preliminary data.</text>
</comment>
<dbReference type="PANTHER" id="PTHR21024">
    <property type="entry name" value="GROWTH HORMONE-INDUCIBLE SOLUBLE PROTEIN-RELATED"/>
    <property type="match status" value="1"/>
</dbReference>
<organism evidence="3 4">
    <name type="scientific">Filobasidium floriforme</name>
    <dbReference type="NCBI Taxonomy" id="5210"/>
    <lineage>
        <taxon>Eukaryota</taxon>
        <taxon>Fungi</taxon>
        <taxon>Dikarya</taxon>
        <taxon>Basidiomycota</taxon>
        <taxon>Agaricomycotina</taxon>
        <taxon>Tremellomycetes</taxon>
        <taxon>Filobasidiales</taxon>
        <taxon>Filobasidiaceae</taxon>
        <taxon>Filobasidium</taxon>
    </lineage>
</organism>
<dbReference type="EMBL" id="JABELV010000206">
    <property type="protein sequence ID" value="KAG7528113.1"/>
    <property type="molecule type" value="Genomic_DNA"/>
</dbReference>
<dbReference type="GO" id="GO:0022904">
    <property type="term" value="P:respiratory electron transport chain"/>
    <property type="evidence" value="ECO:0007669"/>
    <property type="project" value="TreeGrafter"/>
</dbReference>
<dbReference type="Pfam" id="PF05347">
    <property type="entry name" value="Complex1_LYR"/>
    <property type="match status" value="1"/>
</dbReference>
<dbReference type="InterPro" id="IPR045296">
    <property type="entry name" value="Complex1_LYR_ETFRF1_LYRM5"/>
</dbReference>
<protein>
    <recommendedName>
        <fullName evidence="2">Complex 1 LYR protein domain-containing protein</fullName>
    </recommendedName>
</protein>
<dbReference type="GO" id="GO:0090324">
    <property type="term" value="P:negative regulation of oxidative phosphorylation"/>
    <property type="evidence" value="ECO:0007669"/>
    <property type="project" value="InterPro"/>
</dbReference>
<reference evidence="3" key="1">
    <citation type="submission" date="2020-04" db="EMBL/GenBank/DDBJ databases">
        <title>Analysis of mating type loci in Filobasidium floriforme.</title>
        <authorList>
            <person name="Nowrousian M."/>
        </authorList>
    </citation>
    <scope>NUCLEOTIDE SEQUENCE</scope>
    <source>
        <strain evidence="3">CBS 6242</strain>
    </source>
</reference>
<evidence type="ECO:0000313" key="4">
    <source>
        <dbReference type="Proteomes" id="UP000812966"/>
    </source>
</evidence>
<sequence>MTAPVQLSQRLRAIKLYKELHRLGRDYPDPQWFAKRLRGAYEKNASLTDPTAIEKQLALGEHVKKEVLTLISLKKFRHLRRSYYPDDPAR</sequence>
<evidence type="ECO:0000259" key="2">
    <source>
        <dbReference type="Pfam" id="PF05347"/>
    </source>
</evidence>
<dbReference type="CDD" id="cd20265">
    <property type="entry name" value="Complex1_LYR_ETFRF1_LYRM5"/>
    <property type="match status" value="1"/>
</dbReference>
<evidence type="ECO:0000313" key="3">
    <source>
        <dbReference type="EMBL" id="KAG7528113.1"/>
    </source>
</evidence>
<feature type="domain" description="Complex 1 LYR protein" evidence="2">
    <location>
        <begin position="12"/>
        <end position="62"/>
    </location>
</feature>
<gene>
    <name evidence="3" type="ORF">FFLO_06405</name>
</gene>
<keyword evidence="4" id="KW-1185">Reference proteome</keyword>
<comment type="similarity">
    <text evidence="1">Belongs to the complex I LYR family.</text>
</comment>
<dbReference type="InterPro" id="IPR052000">
    <property type="entry name" value="ETFRF1"/>
</dbReference>
<name>A0A8K0JKL6_9TREE</name>
<dbReference type="InterPro" id="IPR008011">
    <property type="entry name" value="Complex1_LYR_dom"/>
</dbReference>
<evidence type="ECO:0000256" key="1">
    <source>
        <dbReference type="ARBA" id="ARBA00009508"/>
    </source>
</evidence>
<dbReference type="PANTHER" id="PTHR21024:SF0">
    <property type="entry name" value="ELECTRON TRANSFER FLAVOPROTEIN REGULATORY FACTOR 1"/>
    <property type="match status" value="1"/>
</dbReference>
<dbReference type="Proteomes" id="UP000812966">
    <property type="component" value="Unassembled WGS sequence"/>
</dbReference>
<proteinExistence type="inferred from homology"/>